<gene>
    <name evidence="4" type="ORF">OLEA9_A096549</name>
</gene>
<feature type="compositionally biased region" description="Basic and acidic residues" evidence="3">
    <location>
        <begin position="48"/>
        <end position="57"/>
    </location>
</feature>
<keyword evidence="5" id="KW-1185">Reference proteome</keyword>
<protein>
    <recommendedName>
        <fullName evidence="6">MTD1</fullName>
    </recommendedName>
</protein>
<feature type="region of interest" description="Disordered" evidence="3">
    <location>
        <begin position="195"/>
        <end position="218"/>
    </location>
</feature>
<keyword evidence="2" id="KW-0539">Nucleus</keyword>
<dbReference type="PANTHER" id="PTHR33172">
    <property type="entry name" value="OS08G0516900 PROTEIN"/>
    <property type="match status" value="1"/>
</dbReference>
<comment type="subcellular location">
    <subcellularLocation>
        <location evidence="1">Nucleus</location>
    </subcellularLocation>
</comment>
<feature type="compositionally biased region" description="Low complexity" evidence="3">
    <location>
        <begin position="59"/>
        <end position="72"/>
    </location>
</feature>
<dbReference type="OrthoDB" id="691484at2759"/>
<evidence type="ECO:0000256" key="3">
    <source>
        <dbReference type="SAM" id="MobiDB-lite"/>
    </source>
</evidence>
<dbReference type="PANTHER" id="PTHR33172:SF37">
    <property type="entry name" value="PROTEIN OXIDATIVE STRESS 3 LIKE 1"/>
    <property type="match status" value="1"/>
</dbReference>
<comment type="caution">
    <text evidence="4">The sequence shown here is derived from an EMBL/GenBank/DDBJ whole genome shotgun (WGS) entry which is preliminary data.</text>
</comment>
<evidence type="ECO:0000256" key="1">
    <source>
        <dbReference type="ARBA" id="ARBA00004123"/>
    </source>
</evidence>
<dbReference type="EMBL" id="CACTIH010000051">
    <property type="protein sequence ID" value="CAA2942137.1"/>
    <property type="molecule type" value="Genomic_DNA"/>
</dbReference>
<organism evidence="4 5">
    <name type="scientific">Olea europaea subsp. europaea</name>
    <dbReference type="NCBI Taxonomy" id="158383"/>
    <lineage>
        <taxon>Eukaryota</taxon>
        <taxon>Viridiplantae</taxon>
        <taxon>Streptophyta</taxon>
        <taxon>Embryophyta</taxon>
        <taxon>Tracheophyta</taxon>
        <taxon>Spermatophyta</taxon>
        <taxon>Magnoliopsida</taxon>
        <taxon>eudicotyledons</taxon>
        <taxon>Gunneridae</taxon>
        <taxon>Pentapetalae</taxon>
        <taxon>asterids</taxon>
        <taxon>lamiids</taxon>
        <taxon>Lamiales</taxon>
        <taxon>Oleaceae</taxon>
        <taxon>Oleeae</taxon>
        <taxon>Olea</taxon>
    </lineage>
</organism>
<sequence length="254" mass="27723">MPTRVMNKDGVEGGGCMHVMSCVETPAVYGGDRRFPVAKKVGFMDVEKREKEEKRLDPGNSESESSSIGKNSDISEKSSGNFDENEEVQSSYKGPLDAMNALEEVLPMRRGISRFYNGKSKSFASLIDASSSSIRNISKPENAYTRKRRNLIACSIASWDVKNRSSLSRSNLGGISKRMTNSGRTTLALAVAMSNSESDTHPTECNFSGSSSSSSPRKNLPVWRSFSLADLQQNVTTTTTCTSSKQLAMNLDTN</sequence>
<feature type="compositionally biased region" description="Polar residues" evidence="3">
    <location>
        <begin position="195"/>
        <end position="207"/>
    </location>
</feature>
<dbReference type="Proteomes" id="UP000594638">
    <property type="component" value="Unassembled WGS sequence"/>
</dbReference>
<evidence type="ECO:0000313" key="4">
    <source>
        <dbReference type="EMBL" id="CAA2942137.1"/>
    </source>
</evidence>
<dbReference type="Gramene" id="OE9A096549T1">
    <property type="protein sequence ID" value="OE9A096549C1"/>
    <property type="gene ID" value="OE9A096549"/>
</dbReference>
<evidence type="ECO:0000313" key="5">
    <source>
        <dbReference type="Proteomes" id="UP000594638"/>
    </source>
</evidence>
<feature type="compositionally biased region" description="Polar residues" evidence="3">
    <location>
        <begin position="77"/>
        <end position="92"/>
    </location>
</feature>
<proteinExistence type="predicted"/>
<dbReference type="GO" id="GO:0005634">
    <property type="term" value="C:nucleus"/>
    <property type="evidence" value="ECO:0007669"/>
    <property type="project" value="UniProtKB-SubCell"/>
</dbReference>
<accession>A0A8S0PDF7</accession>
<dbReference type="GO" id="GO:0006950">
    <property type="term" value="P:response to stress"/>
    <property type="evidence" value="ECO:0007669"/>
    <property type="project" value="UniProtKB-ARBA"/>
</dbReference>
<evidence type="ECO:0000256" key="2">
    <source>
        <dbReference type="ARBA" id="ARBA00023242"/>
    </source>
</evidence>
<feature type="region of interest" description="Disordered" evidence="3">
    <location>
        <begin position="48"/>
        <end position="94"/>
    </location>
</feature>
<dbReference type="AlphaFoldDB" id="A0A8S0PDF7"/>
<evidence type="ECO:0008006" key="6">
    <source>
        <dbReference type="Google" id="ProtNLM"/>
    </source>
</evidence>
<dbReference type="InterPro" id="IPR051992">
    <property type="entry name" value="OxStress_Response_Reg"/>
</dbReference>
<reference evidence="4 5" key="1">
    <citation type="submission" date="2019-12" db="EMBL/GenBank/DDBJ databases">
        <authorList>
            <person name="Alioto T."/>
            <person name="Alioto T."/>
            <person name="Gomez Garrido J."/>
        </authorList>
    </citation>
    <scope>NUCLEOTIDE SEQUENCE [LARGE SCALE GENOMIC DNA]</scope>
</reference>
<name>A0A8S0PDF7_OLEEU</name>